<evidence type="ECO:0000313" key="3">
    <source>
        <dbReference type="Proteomes" id="UP000184603"/>
    </source>
</evidence>
<dbReference type="Proteomes" id="UP000184603">
    <property type="component" value="Unassembled WGS sequence"/>
</dbReference>
<evidence type="ECO:0000256" key="1">
    <source>
        <dbReference type="SAM" id="Phobius"/>
    </source>
</evidence>
<feature type="transmembrane region" description="Helical" evidence="1">
    <location>
        <begin position="125"/>
        <end position="143"/>
    </location>
</feature>
<organism evidence="2 3">
    <name type="scientific">Desulfopila aestuarii DSM 18488</name>
    <dbReference type="NCBI Taxonomy" id="1121416"/>
    <lineage>
        <taxon>Bacteria</taxon>
        <taxon>Pseudomonadati</taxon>
        <taxon>Thermodesulfobacteriota</taxon>
        <taxon>Desulfobulbia</taxon>
        <taxon>Desulfobulbales</taxon>
        <taxon>Desulfocapsaceae</taxon>
        <taxon>Desulfopila</taxon>
    </lineage>
</organism>
<evidence type="ECO:0000313" key="2">
    <source>
        <dbReference type="EMBL" id="SHO46106.1"/>
    </source>
</evidence>
<sequence>MNPVSNFKKAALVFLSVALFALFLPGSYLQIHLRSIYHLWECGHIILFFLSSYCLLLFFPRLSRLPLFHFSFAVLVMVLILAISVEGLQGWVSGKGIEPADVVGDLAGASLFLSYTSWRRRVENILIHGIAFLLAFFVLWPALSSFADELLARYQFPLLADFETPFEISRFEGKTGSAARSGQYAYHGQYSARLSFYPYPLIKPHLLIAAKGGRRL</sequence>
<evidence type="ECO:0008006" key="4">
    <source>
        <dbReference type="Google" id="ProtNLM"/>
    </source>
</evidence>
<protein>
    <recommendedName>
        <fullName evidence="4">VanZ like family protein</fullName>
    </recommendedName>
</protein>
<keyword evidence="1" id="KW-1133">Transmembrane helix</keyword>
<dbReference type="EMBL" id="FRFE01000005">
    <property type="protein sequence ID" value="SHO46106.1"/>
    <property type="molecule type" value="Genomic_DNA"/>
</dbReference>
<keyword evidence="1" id="KW-0812">Transmembrane</keyword>
<proteinExistence type="predicted"/>
<feature type="transmembrane region" description="Helical" evidence="1">
    <location>
        <begin position="66"/>
        <end position="85"/>
    </location>
</feature>
<reference evidence="2 3" key="1">
    <citation type="submission" date="2016-12" db="EMBL/GenBank/DDBJ databases">
        <authorList>
            <person name="Song W.-J."/>
            <person name="Kurnit D.M."/>
        </authorList>
    </citation>
    <scope>NUCLEOTIDE SEQUENCE [LARGE SCALE GENOMIC DNA]</scope>
    <source>
        <strain evidence="2 3">DSM 18488</strain>
    </source>
</reference>
<dbReference type="STRING" id="1121416.SAMN02745220_01298"/>
<feature type="transmembrane region" description="Helical" evidence="1">
    <location>
        <begin position="37"/>
        <end position="59"/>
    </location>
</feature>
<accession>A0A1M7Y2D7</accession>
<keyword evidence="3" id="KW-1185">Reference proteome</keyword>
<name>A0A1M7Y2D7_9BACT</name>
<keyword evidence="1" id="KW-0472">Membrane</keyword>
<gene>
    <name evidence="2" type="ORF">SAMN02745220_01298</name>
</gene>
<dbReference type="AlphaFoldDB" id="A0A1M7Y2D7"/>
<feature type="transmembrane region" description="Helical" evidence="1">
    <location>
        <begin position="12"/>
        <end position="31"/>
    </location>
</feature>